<evidence type="ECO:0000256" key="2">
    <source>
        <dbReference type="SAM" id="Phobius"/>
    </source>
</evidence>
<dbReference type="RefSeq" id="WP_121150778.1">
    <property type="nucleotide sequence ID" value="NZ_CP032828.1"/>
</dbReference>
<evidence type="ECO:0000256" key="1">
    <source>
        <dbReference type="SAM" id="Coils"/>
    </source>
</evidence>
<dbReference type="PROSITE" id="PS51257">
    <property type="entry name" value="PROKAR_LIPOPROTEIN"/>
    <property type="match status" value="1"/>
</dbReference>
<keyword evidence="3" id="KW-0614">Plasmid</keyword>
<gene>
    <name evidence="3" type="primary">trbJ</name>
    <name evidence="3" type="ORF">D3Y57_01690</name>
</gene>
<feature type="coiled-coil region" evidence="1">
    <location>
        <begin position="54"/>
        <end position="113"/>
    </location>
</feature>
<dbReference type="EMBL" id="CP032828">
    <property type="protein sequence ID" value="AYJ84821.1"/>
    <property type="molecule type" value="Genomic_DNA"/>
</dbReference>
<dbReference type="Proteomes" id="UP000276254">
    <property type="component" value="Plasmid unnamed1"/>
</dbReference>
<protein>
    <submittedName>
        <fullName evidence="3">P-type conjugative transfer protein TrbJ</fullName>
    </submittedName>
</protein>
<proteinExistence type="predicted"/>
<dbReference type="OrthoDB" id="9807335at2"/>
<keyword evidence="4" id="KW-1185">Reference proteome</keyword>
<dbReference type="NCBIfam" id="NF010448">
    <property type="entry name" value="PRK13874.1"/>
    <property type="match status" value="1"/>
</dbReference>
<organism evidence="3 4">
    <name type="scientific">Sphingomonas paeninsulae</name>
    <dbReference type="NCBI Taxonomy" id="2319844"/>
    <lineage>
        <taxon>Bacteria</taxon>
        <taxon>Pseudomonadati</taxon>
        <taxon>Pseudomonadota</taxon>
        <taxon>Alphaproteobacteria</taxon>
        <taxon>Sphingomonadales</taxon>
        <taxon>Sphingomonadaceae</taxon>
        <taxon>Sphingomonas</taxon>
    </lineage>
</organism>
<accession>A0A494TG76</accession>
<keyword evidence="2" id="KW-0472">Membrane</keyword>
<dbReference type="AlphaFoldDB" id="A0A494TG76"/>
<geneLocation type="plasmid" evidence="3">
    <name>unnamed1</name>
</geneLocation>
<reference evidence="3 4" key="1">
    <citation type="submission" date="2018-09" db="EMBL/GenBank/DDBJ databases">
        <title>Sphingomonas peninsula sp. nov., isolated from fildes peninsula, Antarctic soil.</title>
        <authorList>
            <person name="Yingchao G."/>
        </authorList>
    </citation>
    <scope>NUCLEOTIDE SEQUENCE [LARGE SCALE GENOMIC DNA]</scope>
    <source>
        <strain evidence="3 4">YZ-8</strain>
        <plasmid evidence="3 4">unnamed1</plasmid>
    </source>
</reference>
<name>A0A494TG76_SPHPE</name>
<keyword evidence="1" id="KW-0175">Coiled coil</keyword>
<dbReference type="NCBIfam" id="TIGR02780">
    <property type="entry name" value="TrbJ_Ti"/>
    <property type="match status" value="1"/>
</dbReference>
<dbReference type="KEGG" id="spha:D3Y57_01690"/>
<dbReference type="InterPro" id="IPR014147">
    <property type="entry name" value="T4SS_TrbJ"/>
</dbReference>
<feature type="transmembrane region" description="Helical" evidence="2">
    <location>
        <begin position="12"/>
        <end position="33"/>
    </location>
</feature>
<sequence>MTAKTRSARSPLSQYLTATALGIAVVGCVTFQLTSKPAQAQLTVFDPRNYAQNILTAARALQQINNQIRSLQNQATMLTNMAKNLSRIDFPQLQQLQAQLQQIDRLMGQAQGINFQISGTNAQFQRLFPQIFNQALSGNQQVIASRARMDTAMAAFRQSMAVQSQVVGNVQADIPTLSALADKSQNAEGALQAQQATNQLLALTAKQQFQIQNLMAAQYRAEAIEQARRVQGETDARAATTKFLGSGSAYTP</sequence>
<evidence type="ECO:0000313" key="4">
    <source>
        <dbReference type="Proteomes" id="UP000276254"/>
    </source>
</evidence>
<keyword evidence="2" id="KW-1133">Transmembrane helix</keyword>
<evidence type="ECO:0000313" key="3">
    <source>
        <dbReference type="EMBL" id="AYJ84821.1"/>
    </source>
</evidence>
<keyword evidence="2" id="KW-0812">Transmembrane</keyword>